<dbReference type="Proteomes" id="UP000622797">
    <property type="component" value="Unassembled WGS sequence"/>
</dbReference>
<dbReference type="Gene3D" id="3.40.50.1820">
    <property type="entry name" value="alpha/beta hydrolase"/>
    <property type="match status" value="1"/>
</dbReference>
<dbReference type="PROSITE" id="PS00122">
    <property type="entry name" value="CARBOXYLESTERASE_B_1"/>
    <property type="match status" value="1"/>
</dbReference>
<dbReference type="PANTHER" id="PTHR11559">
    <property type="entry name" value="CARBOXYLESTERASE"/>
    <property type="match status" value="1"/>
</dbReference>
<dbReference type="EC" id="3.1.1.-" evidence="3"/>
<gene>
    <name evidence="5" type="ORF">FSARC_10883</name>
</gene>
<keyword evidence="3" id="KW-0732">Signal</keyword>
<feature type="chain" id="PRO_5034955519" description="Carboxylic ester hydrolase" evidence="3">
    <location>
        <begin position="23"/>
        <end position="580"/>
    </location>
</feature>
<dbReference type="AlphaFoldDB" id="A0A8H4TJC1"/>
<evidence type="ECO:0000313" key="6">
    <source>
        <dbReference type="Proteomes" id="UP000622797"/>
    </source>
</evidence>
<dbReference type="InterPro" id="IPR050309">
    <property type="entry name" value="Type-B_Carboxylest/Lipase"/>
</dbReference>
<dbReference type="InterPro" id="IPR019826">
    <property type="entry name" value="Carboxylesterase_B_AS"/>
</dbReference>
<reference evidence="5" key="1">
    <citation type="journal article" date="2020" name="BMC Genomics">
        <title>Correction to: Identification and distribution of gene clusters required for synthesis of sphingolipid metabolism inhibitors in diverse species of the filamentous fungus Fusarium.</title>
        <authorList>
            <person name="Kim H.S."/>
            <person name="Lohmar J.M."/>
            <person name="Busman M."/>
            <person name="Brown D.W."/>
            <person name="Naumann T.A."/>
            <person name="Divon H.H."/>
            <person name="Lysoe E."/>
            <person name="Uhlig S."/>
            <person name="Proctor R.H."/>
        </authorList>
    </citation>
    <scope>NUCLEOTIDE SEQUENCE</scope>
    <source>
        <strain evidence="5">NRRL 20472</strain>
    </source>
</reference>
<protein>
    <recommendedName>
        <fullName evidence="3">Carboxylic ester hydrolase</fullName>
        <ecNumber evidence="3">3.1.1.-</ecNumber>
    </recommendedName>
</protein>
<proteinExistence type="inferred from homology"/>
<evidence type="ECO:0000256" key="1">
    <source>
        <dbReference type="ARBA" id="ARBA00005964"/>
    </source>
</evidence>
<feature type="domain" description="Carboxylesterase type B" evidence="4">
    <location>
        <begin position="24"/>
        <end position="554"/>
    </location>
</feature>
<evidence type="ECO:0000313" key="5">
    <source>
        <dbReference type="EMBL" id="KAF4958980.1"/>
    </source>
</evidence>
<accession>A0A8H4TJC1</accession>
<keyword evidence="2 3" id="KW-0378">Hydrolase</keyword>
<keyword evidence="6" id="KW-1185">Reference proteome</keyword>
<evidence type="ECO:0000256" key="3">
    <source>
        <dbReference type="RuleBase" id="RU361235"/>
    </source>
</evidence>
<comment type="caution">
    <text evidence="5">The sequence shown here is derived from an EMBL/GenBank/DDBJ whole genome shotgun (WGS) entry which is preliminary data.</text>
</comment>
<dbReference type="InterPro" id="IPR029058">
    <property type="entry name" value="AB_hydrolase_fold"/>
</dbReference>
<dbReference type="OrthoDB" id="408631at2759"/>
<dbReference type="SUPFAM" id="SSF53474">
    <property type="entry name" value="alpha/beta-Hydrolases"/>
    <property type="match status" value="1"/>
</dbReference>
<dbReference type="GO" id="GO:0016787">
    <property type="term" value="F:hydrolase activity"/>
    <property type="evidence" value="ECO:0007669"/>
    <property type="project" value="UniProtKB-KW"/>
</dbReference>
<organism evidence="5 6">
    <name type="scientific">Fusarium sarcochroum</name>
    <dbReference type="NCBI Taxonomy" id="1208366"/>
    <lineage>
        <taxon>Eukaryota</taxon>
        <taxon>Fungi</taxon>
        <taxon>Dikarya</taxon>
        <taxon>Ascomycota</taxon>
        <taxon>Pezizomycotina</taxon>
        <taxon>Sordariomycetes</taxon>
        <taxon>Hypocreomycetidae</taxon>
        <taxon>Hypocreales</taxon>
        <taxon>Nectriaceae</taxon>
        <taxon>Fusarium</taxon>
        <taxon>Fusarium lateritium species complex</taxon>
    </lineage>
</organism>
<evidence type="ECO:0000259" key="4">
    <source>
        <dbReference type="Pfam" id="PF00135"/>
    </source>
</evidence>
<reference evidence="5" key="2">
    <citation type="submission" date="2020-05" db="EMBL/GenBank/DDBJ databases">
        <authorList>
            <person name="Kim H.-S."/>
            <person name="Proctor R.H."/>
            <person name="Brown D.W."/>
        </authorList>
    </citation>
    <scope>NUCLEOTIDE SEQUENCE</scope>
    <source>
        <strain evidence="5">NRRL 20472</strain>
    </source>
</reference>
<dbReference type="PROSITE" id="PS00941">
    <property type="entry name" value="CARBOXYLESTERASE_B_2"/>
    <property type="match status" value="1"/>
</dbReference>
<evidence type="ECO:0000256" key="2">
    <source>
        <dbReference type="ARBA" id="ARBA00022801"/>
    </source>
</evidence>
<dbReference type="InterPro" id="IPR002018">
    <property type="entry name" value="CarbesteraseB"/>
</dbReference>
<dbReference type="Pfam" id="PF00135">
    <property type="entry name" value="COesterase"/>
    <property type="match status" value="1"/>
</dbReference>
<comment type="similarity">
    <text evidence="1 3">Belongs to the type-B carboxylesterase/lipase family.</text>
</comment>
<dbReference type="EMBL" id="JABEXW010000676">
    <property type="protein sequence ID" value="KAF4958980.1"/>
    <property type="molecule type" value="Genomic_DNA"/>
</dbReference>
<feature type="signal peptide" evidence="3">
    <location>
        <begin position="1"/>
        <end position="22"/>
    </location>
</feature>
<dbReference type="InterPro" id="IPR019819">
    <property type="entry name" value="Carboxylesterase_B_CS"/>
</dbReference>
<sequence>MGRVLSYIALLALSGLVGSAEAAPSATVKNGTYSGVYNAGYDQDYFLGIPYAQPPERFSQAQGLNSTWDGVRKVTDYPPHCYGYGGDNIGYEQSEDCLYLNVIRPAGIKDTSDLPVAVWIHGGGLFMGGSADKRYNLSFIVDRSVELKQPVIGVSLNYRVSGFGFLGGKEATEGGATNLGFRDQRLALRWINENIAAFGGSPKKVTIFGESSGGESVSAQILAYNGRDDGLFRGAIAESGFGGALFRLAGGFNATDLMQDVYDSLVGNVTSCASLVGSPKSLDCLRQAPFSEINHALNVSKVGPWAPVLDLDFIADYPANQHAEGNFPKIPILIGANTDEGTAFGQGRGPGGGVVDTDQDMRASIASILPDDIEQHAGKSATQLTKELLALYPNDQSKGIPSLRTWPEVIKPGSELAEKLGLQYRRANALWGDLVIQYLRRRSNQAWSKHNVTNYAFRFDVSVDPTSPFMGATHFQEVAFVFSNLRGDGYATSPFNGSGSYPTQAKALSKVMSTAWVNFFTKLNPNGPTDVGGVVWPTYGNRQSGKEIVFTLNSTFVESDMWHAKGMDWLISHSLDVFGN</sequence>
<name>A0A8H4TJC1_9HYPO</name>